<feature type="region of interest" description="Disordered" evidence="1">
    <location>
        <begin position="75"/>
        <end position="95"/>
    </location>
</feature>
<keyword evidence="3" id="KW-1185">Reference proteome</keyword>
<evidence type="ECO:0000313" key="3">
    <source>
        <dbReference type="Proteomes" id="UP000321328"/>
    </source>
</evidence>
<feature type="compositionally biased region" description="Basic and acidic residues" evidence="1">
    <location>
        <begin position="75"/>
        <end position="88"/>
    </location>
</feature>
<dbReference type="AlphaFoldDB" id="A0A511D6T5"/>
<dbReference type="Gene3D" id="3.40.50.300">
    <property type="entry name" value="P-loop containing nucleotide triphosphate hydrolases"/>
    <property type="match status" value="1"/>
</dbReference>
<sequence>MDGAPAGALGVLSTGELHALTFALFIPRATRPESPFRFIVLDDPIQAMDPSKIDAFVEVLADLAETRQVVVFSHDDRLPQAGRERPDPGGRPLGQLRRLDQQCTRPLPSRRPGRVRAVGRSGSTPEIIRRVLPWLCRSAVETAARDVYFARSLSAGRERHEVESTWNKARNQRQRLALALHGDPEKSIDRWIGAKPWRRAALTVAGPKVHSGLTSDPKGAVRDVERLVDDLRAEAR</sequence>
<evidence type="ECO:0008006" key="4">
    <source>
        <dbReference type="Google" id="ProtNLM"/>
    </source>
</evidence>
<dbReference type="EMBL" id="BJVI01000023">
    <property type="protein sequence ID" value="GEL18668.1"/>
    <property type="molecule type" value="Genomic_DNA"/>
</dbReference>
<reference evidence="2 3" key="1">
    <citation type="submission" date="2019-07" db="EMBL/GenBank/DDBJ databases">
        <title>Whole genome shotgun sequence of Pseudonocardia asaccharolytica NBRC 16224.</title>
        <authorList>
            <person name="Hosoyama A."/>
            <person name="Uohara A."/>
            <person name="Ohji S."/>
            <person name="Ichikawa N."/>
        </authorList>
    </citation>
    <scope>NUCLEOTIDE SEQUENCE [LARGE SCALE GENOMIC DNA]</scope>
    <source>
        <strain evidence="2 3">NBRC 16224</strain>
    </source>
</reference>
<dbReference type="InterPro" id="IPR027417">
    <property type="entry name" value="P-loop_NTPase"/>
</dbReference>
<gene>
    <name evidence="2" type="ORF">PA7_25050</name>
</gene>
<organism evidence="2 3">
    <name type="scientific">Pseudonocardia asaccharolytica DSM 44247 = NBRC 16224</name>
    <dbReference type="NCBI Taxonomy" id="1123024"/>
    <lineage>
        <taxon>Bacteria</taxon>
        <taxon>Bacillati</taxon>
        <taxon>Actinomycetota</taxon>
        <taxon>Actinomycetes</taxon>
        <taxon>Pseudonocardiales</taxon>
        <taxon>Pseudonocardiaceae</taxon>
        <taxon>Pseudonocardia</taxon>
    </lineage>
</organism>
<proteinExistence type="predicted"/>
<dbReference type="Proteomes" id="UP000321328">
    <property type="component" value="Unassembled WGS sequence"/>
</dbReference>
<evidence type="ECO:0000256" key="1">
    <source>
        <dbReference type="SAM" id="MobiDB-lite"/>
    </source>
</evidence>
<dbReference type="SUPFAM" id="SSF52540">
    <property type="entry name" value="P-loop containing nucleoside triphosphate hydrolases"/>
    <property type="match status" value="1"/>
</dbReference>
<evidence type="ECO:0000313" key="2">
    <source>
        <dbReference type="EMBL" id="GEL18668.1"/>
    </source>
</evidence>
<name>A0A511D6T5_9PSEU</name>
<comment type="caution">
    <text evidence="2">The sequence shown here is derived from an EMBL/GenBank/DDBJ whole genome shotgun (WGS) entry which is preliminary data.</text>
</comment>
<protein>
    <recommendedName>
        <fullName evidence="4">Protein CR006 P-loop domain-containing protein</fullName>
    </recommendedName>
</protein>
<accession>A0A511D6T5</accession>